<feature type="domain" description="VWFA" evidence="1">
    <location>
        <begin position="143"/>
        <end position="322"/>
    </location>
</feature>
<protein>
    <recommendedName>
        <fullName evidence="1">VWFA domain-containing protein</fullName>
    </recommendedName>
</protein>
<dbReference type="CDD" id="cd01450">
    <property type="entry name" value="vWFA_subfamily_ECM"/>
    <property type="match status" value="1"/>
</dbReference>
<comment type="caution">
    <text evidence="2">The sequence shown here is derived from an EMBL/GenBank/DDBJ whole genome shotgun (WGS) entry which is preliminary data.</text>
</comment>
<dbReference type="SMART" id="SM00327">
    <property type="entry name" value="VWA"/>
    <property type="match status" value="1"/>
</dbReference>
<keyword evidence="3" id="KW-1185">Reference proteome</keyword>
<evidence type="ECO:0000313" key="2">
    <source>
        <dbReference type="EMBL" id="KAJ8299456.1"/>
    </source>
</evidence>
<organism evidence="2 3">
    <name type="scientific">Tegillarca granosa</name>
    <name type="common">Malaysian cockle</name>
    <name type="synonym">Anadara granosa</name>
    <dbReference type="NCBI Taxonomy" id="220873"/>
    <lineage>
        <taxon>Eukaryota</taxon>
        <taxon>Metazoa</taxon>
        <taxon>Spiralia</taxon>
        <taxon>Lophotrochozoa</taxon>
        <taxon>Mollusca</taxon>
        <taxon>Bivalvia</taxon>
        <taxon>Autobranchia</taxon>
        <taxon>Pteriomorphia</taxon>
        <taxon>Arcoida</taxon>
        <taxon>Arcoidea</taxon>
        <taxon>Arcidae</taxon>
        <taxon>Tegillarca</taxon>
    </lineage>
</organism>
<evidence type="ECO:0000313" key="3">
    <source>
        <dbReference type="Proteomes" id="UP001217089"/>
    </source>
</evidence>
<dbReference type="InterPro" id="IPR036465">
    <property type="entry name" value="vWFA_dom_sf"/>
</dbReference>
<dbReference type="InterPro" id="IPR002035">
    <property type="entry name" value="VWF_A"/>
</dbReference>
<evidence type="ECO:0000259" key="1">
    <source>
        <dbReference type="PROSITE" id="PS50234"/>
    </source>
</evidence>
<dbReference type="Pfam" id="PF00092">
    <property type="entry name" value="VWA"/>
    <property type="match status" value="1"/>
</dbReference>
<dbReference type="PANTHER" id="PTHR24020">
    <property type="entry name" value="COLLAGEN ALPHA"/>
    <property type="match status" value="1"/>
</dbReference>
<reference evidence="2 3" key="1">
    <citation type="submission" date="2022-12" db="EMBL/GenBank/DDBJ databases">
        <title>Chromosome-level genome of Tegillarca granosa.</title>
        <authorList>
            <person name="Kim J."/>
        </authorList>
    </citation>
    <scope>NUCLEOTIDE SEQUENCE [LARGE SCALE GENOMIC DNA]</scope>
    <source>
        <strain evidence="2">Teg-2019</strain>
        <tissue evidence="2">Adductor muscle</tissue>
    </source>
</reference>
<dbReference type="PROSITE" id="PS50234">
    <property type="entry name" value="VWFA"/>
    <property type="match status" value="1"/>
</dbReference>
<dbReference type="SUPFAM" id="SSF53300">
    <property type="entry name" value="vWA-like"/>
    <property type="match status" value="1"/>
</dbReference>
<sequence length="701" mass="79476">MVNAKLMIPRFANMGQYNTIVVKVRFLDIPSRGLSALVSNGDCCDQDATMALVKSRQHVHYMAKCDSGSVSTFHLPYQTGTWNDAYYIHDKFNLEGLSNNMMDKFFAVGSIKASQAALQIGFSKGFKNFHGYMDEVSCRKVTDFVIGVDASDSISAPNFELFKNSIADLIRRIDIGEGRARMGIVVYSTTVTLTVPLSSNKDMLRLMAMKLPHAREGTSTEKAINVMRGIFQKQKRDAPKIGIILTDGISKNPTLTANEAKLTRDLGITMFAVGVSKHAEMKELEAIAGNVCESCIWYSNNICYVSHPEECALYIECYRKNVYGRKPEITHQIKTCPFGKFWNQLTLSCHKCKIPGTVSYIYTDEYMRNKRAYWKCVNHKSVPHCCSKGQIYEPNVGCIKDKSCSWYSNKCFEECPLDKDNKNVCLTKPYGYYKSKYLMYVEGMGWTGPHHCESGTEYDKRHCGCKQVNTKHKSKKVCKKELFLPFDTDLLDWSGNQVLVRNVGVHLTGKGAAYFDGHSKIVIPKLPIMNKYAELVIQMKYLEIGKGDTSAHALFSNSDCVMCKHPPPATVSLTSTKDYLHYSIKTSKKPATTMKIASKSCDWNSVEYRHDRYNLYGNSNGLKNYRFALGRINNNNAPLQIGFNHGTKNFKGYIDEFIVYSCKYLRYLGVVSFQRYSVSIVFCLMYQFYEKMYLSFGIVNS</sequence>
<dbReference type="InterPro" id="IPR050525">
    <property type="entry name" value="ECM_Assembly_Org"/>
</dbReference>
<gene>
    <name evidence="2" type="ORF">KUTeg_023516</name>
</gene>
<accession>A0ABQ9E6S7</accession>
<dbReference type="Proteomes" id="UP001217089">
    <property type="component" value="Unassembled WGS sequence"/>
</dbReference>
<dbReference type="Gene3D" id="3.40.50.410">
    <property type="entry name" value="von Willebrand factor, type A domain"/>
    <property type="match status" value="1"/>
</dbReference>
<name>A0ABQ9E6S7_TEGGR</name>
<dbReference type="PANTHER" id="PTHR24020:SF20">
    <property type="entry name" value="PH DOMAIN-CONTAINING PROTEIN"/>
    <property type="match status" value="1"/>
</dbReference>
<proteinExistence type="predicted"/>
<dbReference type="EMBL" id="JARBDR010000921">
    <property type="protein sequence ID" value="KAJ8299456.1"/>
    <property type="molecule type" value="Genomic_DNA"/>
</dbReference>